<dbReference type="AlphaFoldDB" id="A0A9W5F263"/>
<organism evidence="1 2">
    <name type="scientific">Agrobacterium genomosp. 2 str. CFBP 5494</name>
    <dbReference type="NCBI Taxonomy" id="1183436"/>
    <lineage>
        <taxon>Bacteria</taxon>
        <taxon>Pseudomonadati</taxon>
        <taxon>Pseudomonadota</taxon>
        <taxon>Alphaproteobacteria</taxon>
        <taxon>Hyphomicrobiales</taxon>
        <taxon>Rhizobiaceae</taxon>
        <taxon>Rhizobium/Agrobacterium group</taxon>
        <taxon>Agrobacterium</taxon>
        <taxon>Agrobacterium tumefaciens complex</taxon>
    </lineage>
</organism>
<sequence>MNMKVKMLTGKLGSNDGVTTKFYEKDETYEVSEALGNAFIEEKVAEKAGDDATTVEPIVAGQLYTDKDGAVFIGEIPTGKTEAELLPIEKVSDEKRAELIKEGKLKEDGTAVDAKAVPVAPQNKAILGAPKNKAR</sequence>
<keyword evidence="2" id="KW-1185">Reference proteome</keyword>
<name>A0A9W5F263_9HYPH</name>
<comment type="caution">
    <text evidence="1">The sequence shown here is derived from an EMBL/GenBank/DDBJ whole genome shotgun (WGS) entry which is preliminary data.</text>
</comment>
<protein>
    <submittedName>
        <fullName evidence="1">Uncharacterized protein</fullName>
    </submittedName>
</protein>
<dbReference type="EMBL" id="FBVY01000002">
    <property type="protein sequence ID" value="CUW85697.1"/>
    <property type="molecule type" value="Genomic_DNA"/>
</dbReference>
<accession>A0A9W5F263</accession>
<proteinExistence type="predicted"/>
<evidence type="ECO:0000313" key="2">
    <source>
        <dbReference type="Proteomes" id="UP000191933"/>
    </source>
</evidence>
<evidence type="ECO:0000313" key="1">
    <source>
        <dbReference type="EMBL" id="CUW85697.1"/>
    </source>
</evidence>
<gene>
    <name evidence="1" type="ORF">AGR2A_Cc100231</name>
</gene>
<reference evidence="1 2" key="1">
    <citation type="submission" date="2016-01" db="EMBL/GenBank/DDBJ databases">
        <authorList>
            <person name="Regsiter A."/>
            <person name="william w."/>
        </authorList>
    </citation>
    <scope>NUCLEOTIDE SEQUENCE [LARGE SCALE GENOMIC DNA]</scope>
    <source>
        <strain evidence="1 2">CFBP 5494</strain>
    </source>
</reference>
<dbReference type="Proteomes" id="UP000191933">
    <property type="component" value="Unassembled WGS sequence"/>
</dbReference>